<dbReference type="Proteomes" id="UP000035740">
    <property type="component" value="Chromosome 6"/>
</dbReference>
<dbReference type="InterPro" id="IPR001623">
    <property type="entry name" value="DnaJ_domain"/>
</dbReference>
<sequence>MASMIRAAATATATATATPSSPFLKSTSINHYHNYLIFTNYAPILSPYQFKSLSLSSSSSFRLNCRGTDMWDDHSLTTMAAAYSVLGLEPDCSAAELKAAFRAKVKEFHPDVRNNQHNTDLMIRRVIQAYEILSNISRSEIIESECLDPFDNPECEAFDIFVNEVLCAGKGCPYSCVKQAPHAFTFSSMGTARATSQGHDEDYQVQLAVGQCPRSCIHYVTSSQRIILEELLDSIMDTPYDTSAEADLLYSLIIKAKYENNRYRKPKEQPKASTKHVDWL</sequence>
<dbReference type="PROSITE" id="PS50076">
    <property type="entry name" value="DNAJ_2"/>
    <property type="match status" value="1"/>
</dbReference>
<accession>A0A0J8EXG6</accession>
<protein>
    <recommendedName>
        <fullName evidence="1">J domain-containing protein</fullName>
    </recommendedName>
</protein>
<proteinExistence type="predicted"/>
<evidence type="ECO:0000313" key="2">
    <source>
        <dbReference type="EMBL" id="KMT07921.1"/>
    </source>
</evidence>
<dbReference type="OMA" id="STEHVDW"/>
<dbReference type="OrthoDB" id="10250354at2759"/>
<organism evidence="2 3">
    <name type="scientific">Beta vulgaris subsp. vulgaris</name>
    <name type="common">Beet</name>
    <dbReference type="NCBI Taxonomy" id="3555"/>
    <lineage>
        <taxon>Eukaryota</taxon>
        <taxon>Viridiplantae</taxon>
        <taxon>Streptophyta</taxon>
        <taxon>Embryophyta</taxon>
        <taxon>Tracheophyta</taxon>
        <taxon>Spermatophyta</taxon>
        <taxon>Magnoliopsida</taxon>
        <taxon>eudicotyledons</taxon>
        <taxon>Gunneridae</taxon>
        <taxon>Pentapetalae</taxon>
        <taxon>Caryophyllales</taxon>
        <taxon>Chenopodiaceae</taxon>
        <taxon>Betoideae</taxon>
        <taxon>Beta</taxon>
    </lineage>
</organism>
<dbReference type="Pfam" id="PF00226">
    <property type="entry name" value="DnaJ"/>
    <property type="match status" value="1"/>
</dbReference>
<reference evidence="2 3" key="1">
    <citation type="journal article" date="2014" name="Nature">
        <title>The genome of the recently domesticated crop plant sugar beet (Beta vulgaris).</title>
        <authorList>
            <person name="Dohm J.C."/>
            <person name="Minoche A.E."/>
            <person name="Holtgrawe D."/>
            <person name="Capella-Gutierrez S."/>
            <person name="Zakrzewski F."/>
            <person name="Tafer H."/>
            <person name="Rupp O."/>
            <person name="Sorensen T.R."/>
            <person name="Stracke R."/>
            <person name="Reinhardt R."/>
            <person name="Goesmann A."/>
            <person name="Kraft T."/>
            <person name="Schulz B."/>
            <person name="Stadler P.F."/>
            <person name="Schmidt T."/>
            <person name="Gabaldon T."/>
            <person name="Lehrach H."/>
            <person name="Weisshaar B."/>
            <person name="Himmelbauer H."/>
        </authorList>
    </citation>
    <scope>NUCLEOTIDE SEQUENCE [LARGE SCALE GENOMIC DNA]</scope>
    <source>
        <tissue evidence="2">Taproot</tissue>
    </source>
</reference>
<dbReference type="CDD" id="cd06257">
    <property type="entry name" value="DnaJ"/>
    <property type="match status" value="1"/>
</dbReference>
<dbReference type="SMART" id="SM00271">
    <property type="entry name" value="DnaJ"/>
    <property type="match status" value="1"/>
</dbReference>
<dbReference type="GO" id="GO:0009507">
    <property type="term" value="C:chloroplast"/>
    <property type="evidence" value="ECO:0007669"/>
    <property type="project" value="EnsemblPlants"/>
</dbReference>
<dbReference type="Gramene" id="KMT07921">
    <property type="protein sequence ID" value="KMT07921"/>
    <property type="gene ID" value="BVRB_6g145240"/>
</dbReference>
<evidence type="ECO:0000259" key="1">
    <source>
        <dbReference type="PROSITE" id="PS50076"/>
    </source>
</evidence>
<dbReference type="PANTHER" id="PTHR45295">
    <property type="entry name" value="CHAPERONE PROTEIN DNAJ C76, CHLOROPLASTIC"/>
    <property type="match status" value="1"/>
</dbReference>
<gene>
    <name evidence="2" type="ORF">BVRB_6g145240</name>
</gene>
<dbReference type="SUPFAM" id="SSF46565">
    <property type="entry name" value="Chaperone J-domain"/>
    <property type="match status" value="1"/>
</dbReference>
<dbReference type="InterPro" id="IPR036869">
    <property type="entry name" value="J_dom_sf"/>
</dbReference>
<dbReference type="Gene3D" id="3.30.70.20">
    <property type="match status" value="1"/>
</dbReference>
<dbReference type="PRINTS" id="PR00625">
    <property type="entry name" value="JDOMAIN"/>
</dbReference>
<dbReference type="eggNOG" id="KOG4197">
    <property type="taxonomic scope" value="Eukaryota"/>
</dbReference>
<dbReference type="PANTHER" id="PTHR45295:SF3">
    <property type="entry name" value="CHAPERONE DNAJ-DOMAIN SUPERFAMILY PROTEIN"/>
    <property type="match status" value="1"/>
</dbReference>
<feature type="domain" description="J" evidence="1">
    <location>
        <begin position="81"/>
        <end position="151"/>
    </location>
</feature>
<dbReference type="KEGG" id="bvg:104896952"/>
<name>A0A0J8EXG6_BETVV</name>
<dbReference type="Gene3D" id="1.10.287.110">
    <property type="entry name" value="DnaJ domain"/>
    <property type="match status" value="1"/>
</dbReference>
<keyword evidence="3" id="KW-1185">Reference proteome</keyword>
<evidence type="ECO:0000313" key="3">
    <source>
        <dbReference type="Proteomes" id="UP000035740"/>
    </source>
</evidence>
<dbReference type="EMBL" id="KQ090130">
    <property type="protein sequence ID" value="KMT07921.1"/>
    <property type="molecule type" value="Genomic_DNA"/>
</dbReference>
<dbReference type="AlphaFoldDB" id="A0A0J8EXG6"/>